<feature type="signal peptide" evidence="1">
    <location>
        <begin position="1"/>
        <end position="31"/>
    </location>
</feature>
<evidence type="ECO:0000313" key="3">
    <source>
        <dbReference type="Proteomes" id="UP001230253"/>
    </source>
</evidence>
<evidence type="ECO:0000256" key="1">
    <source>
        <dbReference type="SAM" id="SignalP"/>
    </source>
</evidence>
<keyword evidence="1" id="KW-0732">Signal</keyword>
<accession>A0ABU0C9Y6</accession>
<organism evidence="2 3">
    <name type="scientific">Rhodopseudomonas julia</name>
    <dbReference type="NCBI Taxonomy" id="200617"/>
    <lineage>
        <taxon>Bacteria</taxon>
        <taxon>Pseudomonadati</taxon>
        <taxon>Pseudomonadota</taxon>
        <taxon>Alphaproteobacteria</taxon>
        <taxon>Hyphomicrobiales</taxon>
        <taxon>Nitrobacteraceae</taxon>
        <taxon>Rhodopseudomonas</taxon>
    </lineage>
</organism>
<feature type="chain" id="PRO_5046824328" evidence="1">
    <location>
        <begin position="32"/>
        <end position="149"/>
    </location>
</feature>
<gene>
    <name evidence="2" type="ORF">J2R99_002575</name>
</gene>
<sequence>MRSLFGKILSPIMIAVAVAAGGVFVAAPASAGDPCLDITFTCRGAEPFWSFTTGVDAEGRDVVRFSDPENQDDQESPLVIEGCVEQGAPNDFELTTEAPLDLIASIVGQSCTEPSGEKTDFSVMVSFKLGAQTATPREVSGKGCCVREK</sequence>
<name>A0ABU0C9Y6_9BRAD</name>
<reference evidence="2 3" key="1">
    <citation type="submission" date="2023-07" db="EMBL/GenBank/DDBJ databases">
        <title>Genomic Encyclopedia of Type Strains, Phase IV (KMG-IV): sequencing the most valuable type-strain genomes for metagenomic binning, comparative biology and taxonomic classification.</title>
        <authorList>
            <person name="Goeker M."/>
        </authorList>
    </citation>
    <scope>NUCLEOTIDE SEQUENCE [LARGE SCALE GENOMIC DNA]</scope>
    <source>
        <strain evidence="2 3">DSM 11549</strain>
    </source>
</reference>
<proteinExistence type="predicted"/>
<dbReference type="Proteomes" id="UP001230253">
    <property type="component" value="Unassembled WGS sequence"/>
</dbReference>
<evidence type="ECO:0000313" key="2">
    <source>
        <dbReference type="EMBL" id="MDQ0326706.1"/>
    </source>
</evidence>
<comment type="caution">
    <text evidence="2">The sequence shown here is derived from an EMBL/GenBank/DDBJ whole genome shotgun (WGS) entry which is preliminary data.</text>
</comment>
<protein>
    <submittedName>
        <fullName evidence="2">Uncharacterized protein</fullName>
    </submittedName>
</protein>
<dbReference type="RefSeq" id="WP_307154852.1">
    <property type="nucleotide sequence ID" value="NZ_JAUSUK010000002.1"/>
</dbReference>
<keyword evidence="3" id="KW-1185">Reference proteome</keyword>
<dbReference type="EMBL" id="JAUSUK010000002">
    <property type="protein sequence ID" value="MDQ0326706.1"/>
    <property type="molecule type" value="Genomic_DNA"/>
</dbReference>